<sequence length="315" mass="33469">MLQAPHLLTEDYTSPVLDSTVELITSQNLNEVDVVQLSHSNPQSTLLRSVKQRSSCAASSCHCTNGSSSPVSRRQSEAQLSTLPTASPCACGEDFARGVDAGRKSISFYSYSDLVNYERASKLSRDLVMSPASASVGTDTDSPNMAPLNLPEMLDGPNGDSQPQLPNPYSPPSTTDDNFDIFSISSERPQDNINSVSSTGNVDDAESTHVWSPFSGKLRSMSESANQEDSFGTRLESSFSGGATFDNNMSSSEDITAASPCSPNYVEEPVNVCSAKDFLQSKSRQLRNSVTNTSATVSGSPSITVGGDSSDSLDK</sequence>
<evidence type="ECO:0000313" key="3">
    <source>
        <dbReference type="Proteomes" id="UP000290900"/>
    </source>
</evidence>
<dbReference type="Proteomes" id="UP000290900">
    <property type="component" value="Unassembled WGS sequence"/>
</dbReference>
<feature type="region of interest" description="Disordered" evidence="1">
    <location>
        <begin position="290"/>
        <end position="315"/>
    </location>
</feature>
<dbReference type="EMBL" id="CAACVR010000036">
    <property type="protein sequence ID" value="VEU23216.1"/>
    <property type="molecule type" value="Genomic_DNA"/>
</dbReference>
<evidence type="ECO:0000313" key="2">
    <source>
        <dbReference type="EMBL" id="VEU23216.1"/>
    </source>
</evidence>
<protein>
    <submittedName>
        <fullName evidence="2">DEKNAAC104331</fullName>
    </submittedName>
</protein>
<feature type="compositionally biased region" description="Polar residues" evidence="1">
    <location>
        <begin position="133"/>
        <end position="143"/>
    </location>
</feature>
<evidence type="ECO:0000256" key="1">
    <source>
        <dbReference type="SAM" id="MobiDB-lite"/>
    </source>
</evidence>
<gene>
    <name evidence="2" type="ORF">BRENAR_LOCUS3947</name>
</gene>
<reference evidence="2 3" key="1">
    <citation type="submission" date="2018-12" db="EMBL/GenBank/DDBJ databases">
        <authorList>
            <person name="Tiukova I."/>
            <person name="Dainat J."/>
        </authorList>
    </citation>
    <scope>NUCLEOTIDE SEQUENCE [LARGE SCALE GENOMIC DNA]</scope>
</reference>
<feature type="region of interest" description="Disordered" evidence="1">
    <location>
        <begin position="61"/>
        <end position="84"/>
    </location>
</feature>
<accession>A0A448YQQ6</accession>
<organism evidence="2 3">
    <name type="scientific">Brettanomyces naardenensis</name>
    <name type="common">Yeast</name>
    <dbReference type="NCBI Taxonomy" id="13370"/>
    <lineage>
        <taxon>Eukaryota</taxon>
        <taxon>Fungi</taxon>
        <taxon>Dikarya</taxon>
        <taxon>Ascomycota</taxon>
        <taxon>Saccharomycotina</taxon>
        <taxon>Pichiomycetes</taxon>
        <taxon>Pichiales</taxon>
        <taxon>Pichiaceae</taxon>
        <taxon>Brettanomyces</taxon>
    </lineage>
</organism>
<proteinExistence type="predicted"/>
<dbReference type="OrthoDB" id="3997752at2759"/>
<keyword evidence="3" id="KW-1185">Reference proteome</keyword>
<dbReference type="AlphaFoldDB" id="A0A448YQQ6"/>
<name>A0A448YQQ6_BRENA</name>
<dbReference type="InParanoid" id="A0A448YQQ6"/>
<feature type="compositionally biased region" description="Polar residues" evidence="1">
    <location>
        <begin position="183"/>
        <end position="201"/>
    </location>
</feature>
<feature type="region of interest" description="Disordered" evidence="1">
    <location>
        <begin position="133"/>
        <end position="208"/>
    </location>
</feature>